<dbReference type="InterPro" id="IPR052196">
    <property type="entry name" value="Bact_Kbp"/>
</dbReference>
<feature type="region of interest" description="Disordered" evidence="1">
    <location>
        <begin position="24"/>
        <end position="74"/>
    </location>
</feature>
<gene>
    <name evidence="3" type="ORF">RISW2_23740</name>
</gene>
<dbReference type="AlphaFoldDB" id="X7FA48"/>
<evidence type="ECO:0000256" key="1">
    <source>
        <dbReference type="SAM" id="MobiDB-lite"/>
    </source>
</evidence>
<dbReference type="STRING" id="1449351.RISW2_23740"/>
<dbReference type="PROSITE" id="PS51782">
    <property type="entry name" value="LYSM"/>
    <property type="match status" value="1"/>
</dbReference>
<dbReference type="InterPro" id="IPR036779">
    <property type="entry name" value="LysM_dom_sf"/>
</dbReference>
<feature type="compositionally biased region" description="Low complexity" evidence="1">
    <location>
        <begin position="53"/>
        <end position="67"/>
    </location>
</feature>
<dbReference type="Pfam" id="PF01476">
    <property type="entry name" value="LysM"/>
    <property type="match status" value="1"/>
</dbReference>
<reference evidence="3 4" key="1">
    <citation type="submission" date="2014-01" db="EMBL/GenBank/DDBJ databases">
        <title>Roseivivax isoporae LMG 25204 Genome Sequencing.</title>
        <authorList>
            <person name="Lai Q."/>
            <person name="Li G."/>
            <person name="Shao Z."/>
        </authorList>
    </citation>
    <scope>NUCLEOTIDE SEQUENCE [LARGE SCALE GENOMIC DNA]</scope>
    <source>
        <strain evidence="3 4">LMG 25204</strain>
    </source>
</reference>
<feature type="domain" description="LysM" evidence="2">
    <location>
        <begin position="335"/>
        <end position="384"/>
    </location>
</feature>
<dbReference type="Proteomes" id="UP000023430">
    <property type="component" value="Unassembled WGS sequence"/>
</dbReference>
<protein>
    <recommendedName>
        <fullName evidence="2">LysM domain-containing protein</fullName>
    </recommendedName>
</protein>
<accession>X7FA48</accession>
<organism evidence="3 4">
    <name type="scientific">Roseivivax isoporae LMG 25204</name>
    <dbReference type="NCBI Taxonomy" id="1449351"/>
    <lineage>
        <taxon>Bacteria</taxon>
        <taxon>Pseudomonadati</taxon>
        <taxon>Pseudomonadota</taxon>
        <taxon>Alphaproteobacteria</taxon>
        <taxon>Rhodobacterales</taxon>
        <taxon>Roseobacteraceae</taxon>
        <taxon>Roseivivax</taxon>
    </lineage>
</organism>
<feature type="compositionally biased region" description="Low complexity" evidence="1">
    <location>
        <begin position="33"/>
        <end position="42"/>
    </location>
</feature>
<evidence type="ECO:0000259" key="2">
    <source>
        <dbReference type="PROSITE" id="PS51782"/>
    </source>
</evidence>
<dbReference type="EMBL" id="JAME01000009">
    <property type="protein sequence ID" value="ETX29553.1"/>
    <property type="molecule type" value="Genomic_DNA"/>
</dbReference>
<dbReference type="PANTHER" id="PTHR34700:SF4">
    <property type="entry name" value="PHAGE-LIKE ELEMENT PBSX PROTEIN XKDP"/>
    <property type="match status" value="1"/>
</dbReference>
<dbReference type="InterPro" id="IPR018392">
    <property type="entry name" value="LysM"/>
</dbReference>
<feature type="compositionally biased region" description="Pro residues" evidence="1">
    <location>
        <begin position="43"/>
        <end position="52"/>
    </location>
</feature>
<dbReference type="PANTHER" id="PTHR34700">
    <property type="entry name" value="POTASSIUM BINDING PROTEIN KBP"/>
    <property type="match status" value="1"/>
</dbReference>
<dbReference type="CDD" id="cd00118">
    <property type="entry name" value="LysM"/>
    <property type="match status" value="1"/>
</dbReference>
<dbReference type="Gene3D" id="3.10.350.10">
    <property type="entry name" value="LysM domain"/>
    <property type="match status" value="1"/>
</dbReference>
<evidence type="ECO:0000313" key="3">
    <source>
        <dbReference type="EMBL" id="ETX29553.1"/>
    </source>
</evidence>
<evidence type="ECO:0000313" key="4">
    <source>
        <dbReference type="Proteomes" id="UP000023430"/>
    </source>
</evidence>
<proteinExistence type="predicted"/>
<sequence length="386" mass="38139">MGAVAALALVAVGFYVVRPTDQPEAPAQAALVTTDPAEAPADPVAPAPPTAPLPQEAAETAPGLPEEAGPPPSFDLVRVDPAGGATIAGRAAPGASVTVRVDGFDAGQVTAGPDGAFVAFMDMPAGDTGHVLTLESAAEGGAPVASEAEVIVAPVVASAAGAGEAPLPDPGAQQATEVLATGGEAGPPPDVAGATGGGAVPRQTAVLLADPEGISVLQPATPAPAPRPEAQDFVSVDAVSYAADGSVSVTGRAGGTDGTVRLYLDNDAVLTVPVSAAGVWRAALPAGVRAGDYTLRVDRIGSDGTVTARAESPFRRESPAALAAVAPEGQGTGIRAVTVQPGNTLWAIARAQYGDGILYVRVFEANAGQIRDPDLIYPGQVFSIPD</sequence>
<keyword evidence="4" id="KW-1185">Reference proteome</keyword>
<comment type="caution">
    <text evidence="3">The sequence shown here is derived from an EMBL/GenBank/DDBJ whole genome shotgun (WGS) entry which is preliminary data.</text>
</comment>
<name>X7FA48_9RHOB</name>
<dbReference type="SMART" id="SM00257">
    <property type="entry name" value="LysM"/>
    <property type="match status" value="1"/>
</dbReference>
<dbReference type="eggNOG" id="COG1652">
    <property type="taxonomic scope" value="Bacteria"/>
</dbReference>
<dbReference type="PATRIC" id="fig|1449351.3.peg.1634"/>